<name>A0A1A0D1T8_ACEPA</name>
<evidence type="ECO:0000313" key="2">
    <source>
        <dbReference type="Proteomes" id="UP000093796"/>
    </source>
</evidence>
<evidence type="ECO:0000313" key="1">
    <source>
        <dbReference type="EMBL" id="OAZ69025.1"/>
    </source>
</evidence>
<dbReference type="RefSeq" id="WP_064776336.1">
    <property type="nucleotide sequence ID" value="NZ_LYUD01000124.1"/>
</dbReference>
<dbReference type="AlphaFoldDB" id="A0A1A0D1T8"/>
<organism evidence="1 2">
    <name type="scientific">Acetobacter pasteurianus</name>
    <name type="common">Acetobacter turbidans</name>
    <dbReference type="NCBI Taxonomy" id="438"/>
    <lineage>
        <taxon>Bacteria</taxon>
        <taxon>Pseudomonadati</taxon>
        <taxon>Pseudomonadota</taxon>
        <taxon>Alphaproteobacteria</taxon>
        <taxon>Acetobacterales</taxon>
        <taxon>Acetobacteraceae</taxon>
        <taxon>Acetobacter</taxon>
    </lineage>
</organism>
<reference evidence="1 2" key="1">
    <citation type="submission" date="2016-05" db="EMBL/GenBank/DDBJ databases">
        <title>Genome sequencing of Acetobacter pasteurianus strain SRCM100623.</title>
        <authorList>
            <person name="Song Y.R."/>
        </authorList>
    </citation>
    <scope>NUCLEOTIDE SEQUENCE [LARGE SCALE GENOMIC DNA]</scope>
    <source>
        <strain evidence="1 2">SRCM100623</strain>
    </source>
</reference>
<protein>
    <submittedName>
        <fullName evidence="1">Uncharacterized protein</fullName>
    </submittedName>
</protein>
<sequence length="136" mass="15031">MKHWQKVCRGAVLLRGKKIVLVVSADGNVAHCVRMVPDRLPRHRADVILRAVGSLKNTVARCNALACEKYGHLQSLRELPAGAVYAEHDMQRIDAALRKEHASRTVEEFPPGVMETTWRGPKWGDCGRKVGGAPSD</sequence>
<dbReference type="Proteomes" id="UP000093796">
    <property type="component" value="Unassembled WGS sequence"/>
</dbReference>
<gene>
    <name evidence="1" type="ORF">SRCM100623_02331</name>
</gene>
<dbReference type="EMBL" id="LYUD01000124">
    <property type="protein sequence ID" value="OAZ69025.1"/>
    <property type="molecule type" value="Genomic_DNA"/>
</dbReference>
<proteinExistence type="predicted"/>
<dbReference type="OrthoDB" id="7220279at2"/>
<accession>A0A1A0D1T8</accession>
<comment type="caution">
    <text evidence="1">The sequence shown here is derived from an EMBL/GenBank/DDBJ whole genome shotgun (WGS) entry which is preliminary data.</text>
</comment>
<dbReference type="PATRIC" id="fig|438.15.peg.2576"/>